<gene>
    <name evidence="6" type="ORF">ACFO9K_11520</name>
</gene>
<feature type="active site" description="Tele-AMP-histidine intermediate" evidence="1">
    <location>
        <position position="100"/>
    </location>
</feature>
<sequence length="142" mass="15413">MSDDCIFCQIVEGDIPSRTVFEDDTAMAFLDANPLAPGHTLVIPKEHHETLEETPEDVAAHVFGVLHRLNTAVEHAVDADGTNVAFNNGEAAGQEVPHVHGHIIPRFEGDGGNPIHAVAGQRPDLTDEELDEIADEIHTQRD</sequence>
<accession>A0ABD5Q2T2</accession>
<dbReference type="InterPro" id="IPR039384">
    <property type="entry name" value="HINT"/>
</dbReference>
<dbReference type="GO" id="GO:0008168">
    <property type="term" value="F:methyltransferase activity"/>
    <property type="evidence" value="ECO:0007669"/>
    <property type="project" value="UniProtKB-KW"/>
</dbReference>
<dbReference type="GO" id="GO:0032259">
    <property type="term" value="P:methylation"/>
    <property type="evidence" value="ECO:0007669"/>
    <property type="project" value="UniProtKB-KW"/>
</dbReference>
<feature type="domain" description="HIT" evidence="5">
    <location>
        <begin position="6"/>
        <end position="113"/>
    </location>
</feature>
<keyword evidence="6" id="KW-0808">Transferase</keyword>
<keyword evidence="7" id="KW-1185">Reference proteome</keyword>
<dbReference type="RefSeq" id="WP_254269397.1">
    <property type="nucleotide sequence ID" value="NZ_CP100400.1"/>
</dbReference>
<dbReference type="InterPro" id="IPR036265">
    <property type="entry name" value="HIT-like_sf"/>
</dbReference>
<feature type="region of interest" description="Disordered" evidence="4">
    <location>
        <begin position="106"/>
        <end position="142"/>
    </location>
</feature>
<dbReference type="PROSITE" id="PS51084">
    <property type="entry name" value="HIT_2"/>
    <property type="match status" value="1"/>
</dbReference>
<evidence type="ECO:0000313" key="6">
    <source>
        <dbReference type="EMBL" id="MFC4824888.1"/>
    </source>
</evidence>
<dbReference type="PANTHER" id="PTHR46648">
    <property type="entry name" value="HIT FAMILY PROTEIN 1"/>
    <property type="match status" value="1"/>
</dbReference>
<evidence type="ECO:0000256" key="2">
    <source>
        <dbReference type="PIRSR" id="PIRSR601310-3"/>
    </source>
</evidence>
<name>A0ABD5Q2T2_9EURY</name>
<protein>
    <submittedName>
        <fullName evidence="6">HIT family protein</fullName>
        <ecNumber evidence="6">2.1.1.-</ecNumber>
    </submittedName>
</protein>
<dbReference type="Proteomes" id="UP001595945">
    <property type="component" value="Unassembled WGS sequence"/>
</dbReference>
<organism evidence="6 7">
    <name type="scientific">Halorussus aquaticus</name>
    <dbReference type="NCBI Taxonomy" id="2953748"/>
    <lineage>
        <taxon>Archaea</taxon>
        <taxon>Methanobacteriati</taxon>
        <taxon>Methanobacteriota</taxon>
        <taxon>Stenosarchaea group</taxon>
        <taxon>Halobacteria</taxon>
        <taxon>Halobacteriales</taxon>
        <taxon>Haladaptataceae</taxon>
        <taxon>Halorussus</taxon>
    </lineage>
</organism>
<reference evidence="6 7" key="1">
    <citation type="journal article" date="2019" name="Int. J. Syst. Evol. Microbiol.">
        <title>The Global Catalogue of Microorganisms (GCM) 10K type strain sequencing project: providing services to taxonomists for standard genome sequencing and annotation.</title>
        <authorList>
            <consortium name="The Broad Institute Genomics Platform"/>
            <consortium name="The Broad Institute Genome Sequencing Center for Infectious Disease"/>
            <person name="Wu L."/>
            <person name="Ma J."/>
        </authorList>
    </citation>
    <scope>NUCLEOTIDE SEQUENCE [LARGE SCALE GENOMIC DNA]</scope>
    <source>
        <strain evidence="6 7">XZYJ18</strain>
    </source>
</reference>
<evidence type="ECO:0000256" key="4">
    <source>
        <dbReference type="SAM" id="MobiDB-lite"/>
    </source>
</evidence>
<feature type="short sequence motif" description="Histidine triad motif" evidence="2 3">
    <location>
        <begin position="98"/>
        <end position="102"/>
    </location>
</feature>
<keyword evidence="6" id="KW-0489">Methyltransferase</keyword>
<dbReference type="PRINTS" id="PR00332">
    <property type="entry name" value="HISTRIAD"/>
</dbReference>
<dbReference type="AlphaFoldDB" id="A0ABD5Q2T2"/>
<dbReference type="SUPFAM" id="SSF54197">
    <property type="entry name" value="HIT-like"/>
    <property type="match status" value="1"/>
</dbReference>
<evidence type="ECO:0000259" key="5">
    <source>
        <dbReference type="PROSITE" id="PS51084"/>
    </source>
</evidence>
<evidence type="ECO:0000256" key="1">
    <source>
        <dbReference type="PIRSR" id="PIRSR601310-1"/>
    </source>
</evidence>
<dbReference type="EC" id="2.1.1.-" evidence="6"/>
<dbReference type="Gene3D" id="3.30.428.10">
    <property type="entry name" value="HIT-like"/>
    <property type="match status" value="1"/>
</dbReference>
<dbReference type="InterPro" id="IPR011146">
    <property type="entry name" value="HIT-like"/>
</dbReference>
<dbReference type="CDD" id="cd01277">
    <property type="entry name" value="HINT_subgroup"/>
    <property type="match status" value="1"/>
</dbReference>
<evidence type="ECO:0000313" key="7">
    <source>
        <dbReference type="Proteomes" id="UP001595945"/>
    </source>
</evidence>
<proteinExistence type="predicted"/>
<dbReference type="EMBL" id="JBHSHT010000001">
    <property type="protein sequence ID" value="MFC4824888.1"/>
    <property type="molecule type" value="Genomic_DNA"/>
</dbReference>
<evidence type="ECO:0000256" key="3">
    <source>
        <dbReference type="PROSITE-ProRule" id="PRU00464"/>
    </source>
</evidence>
<comment type="caution">
    <text evidence="6">The sequence shown here is derived from an EMBL/GenBank/DDBJ whole genome shotgun (WGS) entry which is preliminary data.</text>
</comment>
<dbReference type="GeneID" id="73044411"/>
<dbReference type="Pfam" id="PF01230">
    <property type="entry name" value="HIT"/>
    <property type="match status" value="1"/>
</dbReference>
<dbReference type="PANTHER" id="PTHR46648:SF1">
    <property type="entry name" value="ADENOSINE 5'-MONOPHOSPHORAMIDASE HNT1"/>
    <property type="match status" value="1"/>
</dbReference>
<dbReference type="InterPro" id="IPR001310">
    <property type="entry name" value="Histidine_triad_HIT"/>
</dbReference>